<evidence type="ECO:0000313" key="3">
    <source>
        <dbReference type="EMBL" id="GBG29263.1"/>
    </source>
</evidence>
<feature type="region of interest" description="Disordered" evidence="1">
    <location>
        <begin position="302"/>
        <end position="326"/>
    </location>
</feature>
<keyword evidence="2" id="KW-0812">Transmembrane</keyword>
<accession>A0A2R5GKW6</accession>
<keyword evidence="2" id="KW-0472">Membrane</keyword>
<protein>
    <submittedName>
        <fullName evidence="3">Uncharacterized protein</fullName>
    </submittedName>
</protein>
<feature type="region of interest" description="Disordered" evidence="1">
    <location>
        <begin position="1"/>
        <end position="22"/>
    </location>
</feature>
<name>A0A2R5GKW6_9STRA</name>
<feature type="compositionally biased region" description="Acidic residues" evidence="1">
    <location>
        <begin position="452"/>
        <end position="489"/>
    </location>
</feature>
<evidence type="ECO:0000256" key="1">
    <source>
        <dbReference type="SAM" id="MobiDB-lite"/>
    </source>
</evidence>
<evidence type="ECO:0000313" key="4">
    <source>
        <dbReference type="Proteomes" id="UP000241890"/>
    </source>
</evidence>
<dbReference type="Proteomes" id="UP000241890">
    <property type="component" value="Unassembled WGS sequence"/>
</dbReference>
<evidence type="ECO:0000256" key="2">
    <source>
        <dbReference type="SAM" id="Phobius"/>
    </source>
</evidence>
<comment type="caution">
    <text evidence="3">The sequence shown here is derived from an EMBL/GenBank/DDBJ whole genome shotgun (WGS) entry which is preliminary data.</text>
</comment>
<feature type="region of interest" description="Disordered" evidence="1">
    <location>
        <begin position="93"/>
        <end position="165"/>
    </location>
</feature>
<feature type="region of interest" description="Disordered" evidence="1">
    <location>
        <begin position="448"/>
        <end position="489"/>
    </location>
</feature>
<reference evidence="3 4" key="1">
    <citation type="submission" date="2017-12" db="EMBL/GenBank/DDBJ databases">
        <title>Sequencing, de novo assembly and annotation of complete genome of a new Thraustochytrid species, strain FCC1311.</title>
        <authorList>
            <person name="Sedici K."/>
            <person name="Godart F."/>
            <person name="Aiese Cigliano R."/>
            <person name="Sanseverino W."/>
            <person name="Barakat M."/>
            <person name="Ortet P."/>
            <person name="Marechal E."/>
            <person name="Cagnac O."/>
            <person name="Amato A."/>
        </authorList>
    </citation>
    <scope>NUCLEOTIDE SEQUENCE [LARGE SCALE GENOMIC DNA]</scope>
</reference>
<dbReference type="AlphaFoldDB" id="A0A2R5GKW6"/>
<dbReference type="InParanoid" id="A0A2R5GKW6"/>
<organism evidence="3 4">
    <name type="scientific">Hondaea fermentalgiana</name>
    <dbReference type="NCBI Taxonomy" id="2315210"/>
    <lineage>
        <taxon>Eukaryota</taxon>
        <taxon>Sar</taxon>
        <taxon>Stramenopiles</taxon>
        <taxon>Bigyra</taxon>
        <taxon>Labyrinthulomycetes</taxon>
        <taxon>Thraustochytrida</taxon>
        <taxon>Thraustochytriidae</taxon>
        <taxon>Hondaea</taxon>
    </lineage>
</organism>
<feature type="transmembrane region" description="Helical" evidence="2">
    <location>
        <begin position="32"/>
        <end position="49"/>
    </location>
</feature>
<feature type="compositionally biased region" description="Basic and acidic residues" evidence="1">
    <location>
        <begin position="93"/>
        <end position="125"/>
    </location>
</feature>
<keyword evidence="4" id="KW-1185">Reference proteome</keyword>
<dbReference type="EMBL" id="BEYU01000054">
    <property type="protein sequence ID" value="GBG29263.1"/>
    <property type="molecule type" value="Genomic_DNA"/>
</dbReference>
<sequence>MPAYAEVPQNEDGNAPESNTAARQKRVASRNWVVIAVIALFAGLVLMSISKDREALDAAAATSTQVEAKDIINNFGDKMDYFQKIAHDEKTYSKKVRQEEAQAERERKRQEKLRKQEEARLKKEQDEYDSEAEASKSASKKKNSKAKAPAPTTPPPTPSPTSKFSAPSETIYDFLYKHTDGSLILHSTSIEEEESIPAADLNVITLTIQAMANNGDDSMALAQVAIWFARIAQAWPTDIELTDNAKESLDFLLRMDFDSVSSNSAFVQSLVDFKITSEDGNGKVVFNTEGFKDLQEKHSAASSAASAVSPQGEPTPAPETKEERFKETQIEKVVSGLLDSGDISGGKPVERLRVAVEAHETLEEWNKLLIFTLAVAEARPVFQEYVKRWRQGKFIRGKLLSREEIPPEKKSVALANAAEMLQLLEDACEAFPRVNDLLRAVFYEFLTKGPSDDDLSIPGSEDDDDDDVDDEGGATDPDAEVDADADQTP</sequence>
<gene>
    <name evidence="3" type="ORF">FCC1311_054852</name>
</gene>
<proteinExistence type="predicted"/>
<keyword evidence="2" id="KW-1133">Transmembrane helix</keyword>